<feature type="region of interest" description="Disordered" evidence="1">
    <location>
        <begin position="238"/>
        <end position="361"/>
    </location>
</feature>
<feature type="compositionally biased region" description="Basic and acidic residues" evidence="1">
    <location>
        <begin position="271"/>
        <end position="284"/>
    </location>
</feature>
<evidence type="ECO:0000256" key="2">
    <source>
        <dbReference type="SAM" id="Phobius"/>
    </source>
</evidence>
<feature type="compositionally biased region" description="Polar residues" evidence="1">
    <location>
        <begin position="318"/>
        <end position="335"/>
    </location>
</feature>
<accession>A0AA40B266</accession>
<comment type="caution">
    <text evidence="3">The sequence shown here is derived from an EMBL/GenBank/DDBJ whole genome shotgun (WGS) entry which is preliminary data.</text>
</comment>
<evidence type="ECO:0000313" key="3">
    <source>
        <dbReference type="EMBL" id="KAK0726312.1"/>
    </source>
</evidence>
<protein>
    <submittedName>
        <fullName evidence="3">Uncharacterized protein</fullName>
    </submittedName>
</protein>
<feature type="region of interest" description="Disordered" evidence="1">
    <location>
        <begin position="175"/>
        <end position="197"/>
    </location>
</feature>
<dbReference type="PANTHER" id="PTHR38122">
    <property type="entry name" value="GLYCOPROTEIN X"/>
    <property type="match status" value="1"/>
</dbReference>
<keyword evidence="4" id="KW-1185">Reference proteome</keyword>
<feature type="compositionally biased region" description="Pro residues" evidence="1">
    <location>
        <begin position="181"/>
        <end position="197"/>
    </location>
</feature>
<dbReference type="PANTHER" id="PTHR38122:SF1">
    <property type="entry name" value="GLYCOPROTEIN X"/>
    <property type="match status" value="1"/>
</dbReference>
<dbReference type="Proteomes" id="UP001172159">
    <property type="component" value="Unassembled WGS sequence"/>
</dbReference>
<dbReference type="AlphaFoldDB" id="A0AA40B266"/>
<evidence type="ECO:0000313" key="4">
    <source>
        <dbReference type="Proteomes" id="UP001172159"/>
    </source>
</evidence>
<name>A0AA40B266_9PEZI</name>
<keyword evidence="2" id="KW-0812">Transmembrane</keyword>
<proteinExistence type="predicted"/>
<organism evidence="3 4">
    <name type="scientific">Apiosordaria backusii</name>
    <dbReference type="NCBI Taxonomy" id="314023"/>
    <lineage>
        <taxon>Eukaryota</taxon>
        <taxon>Fungi</taxon>
        <taxon>Dikarya</taxon>
        <taxon>Ascomycota</taxon>
        <taxon>Pezizomycotina</taxon>
        <taxon>Sordariomycetes</taxon>
        <taxon>Sordariomycetidae</taxon>
        <taxon>Sordariales</taxon>
        <taxon>Lasiosphaeriaceae</taxon>
        <taxon>Apiosordaria</taxon>
    </lineage>
</organism>
<feature type="transmembrane region" description="Helical" evidence="2">
    <location>
        <begin position="205"/>
        <end position="227"/>
    </location>
</feature>
<feature type="compositionally biased region" description="Low complexity" evidence="1">
    <location>
        <begin position="336"/>
        <end position="361"/>
    </location>
</feature>
<feature type="compositionally biased region" description="Acidic residues" evidence="1">
    <location>
        <begin position="297"/>
        <end position="310"/>
    </location>
</feature>
<reference evidence="3" key="1">
    <citation type="submission" date="2023-06" db="EMBL/GenBank/DDBJ databases">
        <title>Genome-scale phylogeny and comparative genomics of the fungal order Sordariales.</title>
        <authorList>
            <consortium name="Lawrence Berkeley National Laboratory"/>
            <person name="Hensen N."/>
            <person name="Bonometti L."/>
            <person name="Westerberg I."/>
            <person name="Brannstrom I.O."/>
            <person name="Guillou S."/>
            <person name="Cros-Aarteil S."/>
            <person name="Calhoun S."/>
            <person name="Haridas S."/>
            <person name="Kuo A."/>
            <person name="Mondo S."/>
            <person name="Pangilinan J."/>
            <person name="Riley R."/>
            <person name="Labutti K."/>
            <person name="Andreopoulos B."/>
            <person name="Lipzen A."/>
            <person name="Chen C."/>
            <person name="Yanf M."/>
            <person name="Daum C."/>
            <person name="Ng V."/>
            <person name="Clum A."/>
            <person name="Steindorff A."/>
            <person name="Ohm R."/>
            <person name="Martin F."/>
            <person name="Silar P."/>
            <person name="Natvig D."/>
            <person name="Lalanne C."/>
            <person name="Gautier V."/>
            <person name="Ament-Velasquez S.L."/>
            <person name="Kruys A."/>
            <person name="Hutchinson M.I."/>
            <person name="Powell A.J."/>
            <person name="Barry K."/>
            <person name="Miller A.N."/>
            <person name="Grigoriev I.V."/>
            <person name="Debuchy R."/>
            <person name="Gladieux P."/>
            <person name="Thoren M.H."/>
            <person name="Johannesson H."/>
        </authorList>
    </citation>
    <scope>NUCLEOTIDE SEQUENCE</scope>
    <source>
        <strain evidence="3">CBS 540.89</strain>
    </source>
</reference>
<evidence type="ECO:0000256" key="1">
    <source>
        <dbReference type="SAM" id="MobiDB-lite"/>
    </source>
</evidence>
<keyword evidence="2" id="KW-0472">Membrane</keyword>
<gene>
    <name evidence="3" type="ORF">B0T21DRAFT_32596</name>
</gene>
<sequence>MAPQNADQGSQHIDMNVVPEVCRSECYRAYEETQRLRKTPELCRTDSVFTKDYAACRTCILHRSDEGDDWTNANKFYLQPAFGEFAAYCNSLPSQSVVKTPSSSARLQVVITATASSDTTTQITTTTTLTTEPPKETVSSVSTTTIIAASTFEPPVETSTFVTVISPVVRIQVSSSTSTPPGLPSPTASPPPPPSPPSISLTTTVIIIVIPICSSILLVAGLIYLYFHLRKRRKQKKAALADADKDGSTLSKTSTWEKGEMSARLSTLPRQEMEDWRGVKDLGPHELPVGAPAQEIMDVEDIPEADESTAEEGRIVTDSPTLSASEMVESNTAADSPTLSPSEMMESSTTTVSPGSVGSNT</sequence>
<keyword evidence="2" id="KW-1133">Transmembrane helix</keyword>
<dbReference type="EMBL" id="JAUKTV010000010">
    <property type="protein sequence ID" value="KAK0726312.1"/>
    <property type="molecule type" value="Genomic_DNA"/>
</dbReference>